<dbReference type="InterPro" id="IPR021637">
    <property type="entry name" value="DUF3243"/>
</dbReference>
<protein>
    <recommendedName>
        <fullName evidence="3">DUF3243 domain-containing protein</fullName>
    </recommendedName>
</protein>
<dbReference type="KEGG" id="pglu:A3958_07770"/>
<sequence>MSEHNHVVNKNGELDVSKVDHALDRIDDGDKERILADFDAFQSYLNKRIQLAESIGLNEEQLAQAAEKVAGYLAANEEPRNSEEKLLQELWKVGTQAEQHQLAHLLVKLAQNRTAQ</sequence>
<evidence type="ECO:0000313" key="1">
    <source>
        <dbReference type="EMBL" id="KZS45900.1"/>
    </source>
</evidence>
<dbReference type="AlphaFoldDB" id="A0A163ICK6"/>
<dbReference type="EMBL" id="LWMH01000001">
    <property type="protein sequence ID" value="KZS45900.1"/>
    <property type="molecule type" value="Genomic_DNA"/>
</dbReference>
<dbReference type="RefSeq" id="WP_006206996.1">
    <property type="nucleotide sequence ID" value="NZ_CBCSBX010000013.1"/>
</dbReference>
<comment type="caution">
    <text evidence="1">The sequence shown here is derived from an EMBL/GenBank/DDBJ whole genome shotgun (WGS) entry which is preliminary data.</text>
</comment>
<dbReference type="InterPro" id="IPR038292">
    <property type="entry name" value="YmfJ/YflH_sf"/>
</dbReference>
<dbReference type="GeneID" id="97552706"/>
<reference evidence="1" key="1">
    <citation type="journal article" date="2016" name="Genome Announc.">
        <title>Draft genomes of two strains of Paenibacillus glucanolyticus with capability to degrade lignocellulose.</title>
        <authorList>
            <person name="Mathews S.L."/>
            <person name="Pawlak J."/>
            <person name="Grunden A.M."/>
        </authorList>
    </citation>
    <scope>NUCLEOTIDE SEQUENCE [LARGE SCALE GENOMIC DNA]</scope>
    <source>
        <strain evidence="1">SLM1</strain>
    </source>
</reference>
<dbReference type="Gene3D" id="1.10.760.20">
    <property type="entry name" value="Protein of unknown function DUF3243"/>
    <property type="match status" value="1"/>
</dbReference>
<proteinExistence type="predicted"/>
<evidence type="ECO:0008006" key="3">
    <source>
        <dbReference type="Google" id="ProtNLM"/>
    </source>
</evidence>
<gene>
    <name evidence="1" type="ORF">AWU65_08220</name>
</gene>
<evidence type="ECO:0000313" key="2">
    <source>
        <dbReference type="Proteomes" id="UP000076796"/>
    </source>
</evidence>
<dbReference type="Pfam" id="PF11588">
    <property type="entry name" value="DUF3243"/>
    <property type="match status" value="1"/>
</dbReference>
<name>A0A163ICK6_9BACL</name>
<dbReference type="OrthoDB" id="2418090at2"/>
<dbReference type="Proteomes" id="UP000076796">
    <property type="component" value="Unassembled WGS sequence"/>
</dbReference>
<keyword evidence="2" id="KW-1185">Reference proteome</keyword>
<accession>A0A163ICK6</accession>
<organism evidence="1 2">
    <name type="scientific">Paenibacillus glucanolyticus</name>
    <dbReference type="NCBI Taxonomy" id="59843"/>
    <lineage>
        <taxon>Bacteria</taxon>
        <taxon>Bacillati</taxon>
        <taxon>Bacillota</taxon>
        <taxon>Bacilli</taxon>
        <taxon>Bacillales</taxon>
        <taxon>Paenibacillaceae</taxon>
        <taxon>Paenibacillus</taxon>
    </lineage>
</organism>
<dbReference type="STRING" id="59843.A3958_07770"/>